<dbReference type="RefSeq" id="WP_168631407.1">
    <property type="nucleotide sequence ID" value="NZ_BONL01000024.1"/>
</dbReference>
<keyword evidence="10" id="KW-1185">Reference proteome</keyword>
<feature type="transmembrane region" description="Helical" evidence="7">
    <location>
        <begin position="27"/>
        <end position="50"/>
    </location>
</feature>
<keyword evidence="1 7" id="KW-1003">Cell membrane</keyword>
<gene>
    <name evidence="7" type="primary">crgA</name>
    <name evidence="9" type="ORF">HGA03_16550</name>
</gene>
<keyword evidence="6 7" id="KW-0131">Cell cycle</keyword>
<organism evidence="9 10">
    <name type="scientific">Cellulomonas denverensis</name>
    <dbReference type="NCBI Taxonomy" id="264297"/>
    <lineage>
        <taxon>Bacteria</taxon>
        <taxon>Bacillati</taxon>
        <taxon>Actinomycetota</taxon>
        <taxon>Actinomycetes</taxon>
        <taxon>Micrococcales</taxon>
        <taxon>Cellulomonadaceae</taxon>
        <taxon>Cellulomonas</taxon>
    </lineage>
</organism>
<comment type="similarity">
    <text evidence="7">Belongs to the CrgA family.</text>
</comment>
<evidence type="ECO:0000256" key="3">
    <source>
        <dbReference type="ARBA" id="ARBA00022692"/>
    </source>
</evidence>
<protein>
    <recommendedName>
        <fullName evidence="7">Cell division protein CrgA</fullName>
    </recommendedName>
</protein>
<dbReference type="EMBL" id="JAAXOX010000013">
    <property type="protein sequence ID" value="NKY24280.1"/>
    <property type="molecule type" value="Genomic_DNA"/>
</dbReference>
<evidence type="ECO:0000313" key="10">
    <source>
        <dbReference type="Proteomes" id="UP000581206"/>
    </source>
</evidence>
<evidence type="ECO:0000256" key="4">
    <source>
        <dbReference type="ARBA" id="ARBA00022989"/>
    </source>
</evidence>
<feature type="transmembrane region" description="Helical" evidence="7">
    <location>
        <begin position="56"/>
        <end position="78"/>
    </location>
</feature>
<dbReference type="GO" id="GO:0005886">
    <property type="term" value="C:plasma membrane"/>
    <property type="evidence" value="ECO:0007669"/>
    <property type="project" value="UniProtKB-SubCell"/>
</dbReference>
<evidence type="ECO:0000256" key="5">
    <source>
        <dbReference type="ARBA" id="ARBA00023136"/>
    </source>
</evidence>
<proteinExistence type="inferred from homology"/>
<evidence type="ECO:0000256" key="1">
    <source>
        <dbReference type="ARBA" id="ARBA00022475"/>
    </source>
</evidence>
<dbReference type="AlphaFoldDB" id="A0A7X6R0J8"/>
<name>A0A7X6R0J8_9CELL</name>
<evidence type="ECO:0000313" key="9">
    <source>
        <dbReference type="EMBL" id="NKY24280.1"/>
    </source>
</evidence>
<keyword evidence="5 7" id="KW-0472">Membrane</keyword>
<feature type="region of interest" description="Disordered" evidence="8">
    <location>
        <begin position="1"/>
        <end position="20"/>
    </location>
</feature>
<reference evidence="9 10" key="1">
    <citation type="submission" date="2020-04" db="EMBL/GenBank/DDBJ databases">
        <title>MicrobeNet Type strains.</title>
        <authorList>
            <person name="Nicholson A.C."/>
        </authorList>
    </citation>
    <scope>NUCLEOTIDE SEQUENCE [LARGE SCALE GENOMIC DNA]</scope>
    <source>
        <strain evidence="9 10">ATCC BAA-788</strain>
    </source>
</reference>
<keyword evidence="2 7" id="KW-0132">Cell division</keyword>
<keyword evidence="4 7" id="KW-1133">Transmembrane helix</keyword>
<comment type="subcellular location">
    <subcellularLocation>
        <location evidence="7">Cell membrane</location>
        <topology evidence="7">Multi-pass membrane protein</topology>
    </subcellularLocation>
</comment>
<comment type="function">
    <text evidence="7">Involved in cell division.</text>
</comment>
<dbReference type="HAMAP" id="MF_00631">
    <property type="entry name" value="CrgA"/>
    <property type="match status" value="1"/>
</dbReference>
<comment type="caution">
    <text evidence="9">The sequence shown here is derived from an EMBL/GenBank/DDBJ whole genome shotgun (WGS) entry which is preliminary data.</text>
</comment>
<evidence type="ECO:0000256" key="6">
    <source>
        <dbReference type="ARBA" id="ARBA00023306"/>
    </source>
</evidence>
<dbReference type="Proteomes" id="UP000581206">
    <property type="component" value="Unassembled WGS sequence"/>
</dbReference>
<sequence length="82" mass="9001">MPKSRTRKKAQYTAPQQKAAPKVGNPVWFVPVVIGLLVLALAWIVVTYLTSFDYPIPAIGAWNLAVGFGFALVGLGMLTRWQ</sequence>
<evidence type="ECO:0000256" key="8">
    <source>
        <dbReference type="SAM" id="MobiDB-lite"/>
    </source>
</evidence>
<evidence type="ECO:0000256" key="2">
    <source>
        <dbReference type="ARBA" id="ARBA00022618"/>
    </source>
</evidence>
<keyword evidence="3 7" id="KW-0812">Transmembrane</keyword>
<dbReference type="InterPro" id="IPR009619">
    <property type="entry name" value="CrgA"/>
</dbReference>
<accession>A0A7X6R0J8</accession>
<dbReference type="Pfam" id="PF06781">
    <property type="entry name" value="CrgA"/>
    <property type="match status" value="1"/>
</dbReference>
<feature type="compositionally biased region" description="Basic residues" evidence="8">
    <location>
        <begin position="1"/>
        <end position="10"/>
    </location>
</feature>
<evidence type="ECO:0000256" key="7">
    <source>
        <dbReference type="HAMAP-Rule" id="MF_00631"/>
    </source>
</evidence>
<dbReference type="GO" id="GO:0051301">
    <property type="term" value="P:cell division"/>
    <property type="evidence" value="ECO:0007669"/>
    <property type="project" value="UniProtKB-UniRule"/>
</dbReference>